<dbReference type="RefSeq" id="XP_060300661.1">
    <property type="nucleotide sequence ID" value="XM_060444923.1"/>
</dbReference>
<comment type="caution">
    <text evidence="2">The sequence shown here is derived from an EMBL/GenBank/DDBJ whole genome shotgun (WGS) entry which is preliminary data.</text>
</comment>
<sequence length="299" mass="34198">MASELKYDLPRQLYASLNTDMSELVKSDGERELSWRFLHVAKEFLNALKAQLDSNPGQYGYSPSESPSTILGSLEFLKSHFENEFGLRDVQTKLTRPSPPRQDSWDSVASTVLDLESEVSDVFVGRDAPKEDNQVLFLEPIRIFSLELPASTPPAAEVPRPLDLDTIRNARKDASLGLKRSYDDRCEDCGYFPEKEAGDLKKKMTRHLKSRKHIVNTGQEADEVEVFPCTCHNPDGTVCSKIFGRRDNFRRHCWDFHHLESQVKNGRRRWEGIPELPGEEVDPYKMASDPKRRRTATSR</sequence>
<dbReference type="Proteomes" id="UP001172101">
    <property type="component" value="Unassembled WGS sequence"/>
</dbReference>
<evidence type="ECO:0000313" key="2">
    <source>
        <dbReference type="EMBL" id="KAK0727806.1"/>
    </source>
</evidence>
<name>A0AA40E8E1_9PEZI</name>
<evidence type="ECO:0000256" key="1">
    <source>
        <dbReference type="SAM" id="MobiDB-lite"/>
    </source>
</evidence>
<gene>
    <name evidence="2" type="ORF">B0T26DRAFT_748107</name>
</gene>
<organism evidence="2 3">
    <name type="scientific">Lasiosphaeria miniovina</name>
    <dbReference type="NCBI Taxonomy" id="1954250"/>
    <lineage>
        <taxon>Eukaryota</taxon>
        <taxon>Fungi</taxon>
        <taxon>Dikarya</taxon>
        <taxon>Ascomycota</taxon>
        <taxon>Pezizomycotina</taxon>
        <taxon>Sordariomycetes</taxon>
        <taxon>Sordariomycetidae</taxon>
        <taxon>Sordariales</taxon>
        <taxon>Lasiosphaeriaceae</taxon>
        <taxon>Lasiosphaeria</taxon>
    </lineage>
</organism>
<reference evidence="2" key="1">
    <citation type="submission" date="2023-06" db="EMBL/GenBank/DDBJ databases">
        <title>Genome-scale phylogeny and comparative genomics of the fungal order Sordariales.</title>
        <authorList>
            <consortium name="Lawrence Berkeley National Laboratory"/>
            <person name="Hensen N."/>
            <person name="Bonometti L."/>
            <person name="Westerberg I."/>
            <person name="Brannstrom I.O."/>
            <person name="Guillou S."/>
            <person name="Cros-Aarteil S."/>
            <person name="Calhoun S."/>
            <person name="Haridas S."/>
            <person name="Kuo A."/>
            <person name="Mondo S."/>
            <person name="Pangilinan J."/>
            <person name="Riley R."/>
            <person name="LaButti K."/>
            <person name="Andreopoulos B."/>
            <person name="Lipzen A."/>
            <person name="Chen C."/>
            <person name="Yanf M."/>
            <person name="Daum C."/>
            <person name="Ng V."/>
            <person name="Clum A."/>
            <person name="Steindorff A."/>
            <person name="Ohm R."/>
            <person name="Martin F."/>
            <person name="Silar P."/>
            <person name="Natvig D."/>
            <person name="Lalanne C."/>
            <person name="Gautier V."/>
            <person name="Ament-velasquez S.L."/>
            <person name="Kruys A."/>
            <person name="Hutchinson M.I."/>
            <person name="Powell A.J."/>
            <person name="Barry K."/>
            <person name="Miller A.N."/>
            <person name="Grigoriev I.V."/>
            <person name="Debuchy R."/>
            <person name="Gladieux P."/>
            <person name="Thoren M.H."/>
            <person name="Johannesson H."/>
        </authorList>
    </citation>
    <scope>NUCLEOTIDE SEQUENCE</scope>
    <source>
        <strain evidence="2">SMH2392-1A</strain>
    </source>
</reference>
<dbReference type="AlphaFoldDB" id="A0AA40E8E1"/>
<proteinExistence type="predicted"/>
<dbReference type="EMBL" id="JAUIRO010000002">
    <property type="protein sequence ID" value="KAK0727806.1"/>
    <property type="molecule type" value="Genomic_DNA"/>
</dbReference>
<accession>A0AA40E8E1</accession>
<protein>
    <submittedName>
        <fullName evidence="2">Uncharacterized protein</fullName>
    </submittedName>
</protein>
<evidence type="ECO:0000313" key="3">
    <source>
        <dbReference type="Proteomes" id="UP001172101"/>
    </source>
</evidence>
<feature type="region of interest" description="Disordered" evidence="1">
    <location>
        <begin position="273"/>
        <end position="299"/>
    </location>
</feature>
<dbReference type="GeneID" id="85328193"/>
<keyword evidence="3" id="KW-1185">Reference proteome</keyword>